<dbReference type="Proteomes" id="UP000784064">
    <property type="component" value="Unassembled WGS sequence"/>
</dbReference>
<dbReference type="Proteomes" id="UP000749453">
    <property type="component" value="Unassembled WGS sequence"/>
</dbReference>
<accession>A0AAW4GNB6</accession>
<dbReference type="AlphaFoldDB" id="A0AAW4GNB6"/>
<gene>
    <name evidence="2" type="ORF">JJW18_18990</name>
    <name evidence="3" type="ORF">JJW19_14280</name>
</gene>
<evidence type="ECO:0000313" key="2">
    <source>
        <dbReference type="EMBL" id="MBM9915570.1"/>
    </source>
</evidence>
<reference evidence="4" key="1">
    <citation type="submission" date="2021-01" db="EMBL/GenBank/DDBJ databases">
        <title>Stenotrophomonas maltophilia.</title>
        <authorList>
            <person name="Yu Y."/>
        </authorList>
    </citation>
    <scope>NUCLEOTIDE SEQUENCE [LARGE SCALE GENOMIC DNA]</scope>
    <source>
        <strain evidence="4">As-6</strain>
    </source>
</reference>
<evidence type="ECO:0000256" key="1">
    <source>
        <dbReference type="SAM" id="MobiDB-lite"/>
    </source>
</evidence>
<dbReference type="EMBL" id="JAFFTA010000035">
    <property type="protein sequence ID" value="MBM9915570.1"/>
    <property type="molecule type" value="Genomic_DNA"/>
</dbReference>
<evidence type="ECO:0000313" key="4">
    <source>
        <dbReference type="Proteomes" id="UP000749453"/>
    </source>
</evidence>
<name>A0AAW4GNB6_9GAMM</name>
<dbReference type="RefSeq" id="WP_205405328.1">
    <property type="nucleotide sequence ID" value="NZ_JAFFTA010000035.1"/>
</dbReference>
<sequence length="173" mass="18443">MSQDLPVLWSPAQQAWLQAMGYTVYHDGKLAAEMEAALQLSVAEAAASAPAPVAPVAPTRTAPPSMQHAPSQRDAAPEPRPERAPPRTAVPVAAPDTVPAAARPLPTGNARQPLVRLPDRLQIALLRASGCNPNDPATQTLMESWPLEQLRRDPAAKRALWPQLRALRKGGTA</sequence>
<evidence type="ECO:0000313" key="3">
    <source>
        <dbReference type="EMBL" id="MBM9939316.1"/>
    </source>
</evidence>
<feature type="region of interest" description="Disordered" evidence="1">
    <location>
        <begin position="53"/>
        <end position="112"/>
    </location>
</feature>
<feature type="compositionally biased region" description="Low complexity" evidence="1">
    <location>
        <begin position="86"/>
        <end position="104"/>
    </location>
</feature>
<evidence type="ECO:0008006" key="6">
    <source>
        <dbReference type="Google" id="ProtNLM"/>
    </source>
</evidence>
<organism evidence="2 5">
    <name type="scientific">Stenotrophomonas lactitubi</name>
    <dbReference type="NCBI Taxonomy" id="2045214"/>
    <lineage>
        <taxon>Bacteria</taxon>
        <taxon>Pseudomonadati</taxon>
        <taxon>Pseudomonadota</taxon>
        <taxon>Gammaproteobacteria</taxon>
        <taxon>Lysobacterales</taxon>
        <taxon>Lysobacteraceae</taxon>
        <taxon>Stenotrophomonas</taxon>
    </lineage>
</organism>
<reference evidence="2" key="2">
    <citation type="submission" date="2021-01" db="EMBL/GenBank/DDBJ databases">
        <authorList>
            <person name="Yu Y."/>
        </authorList>
    </citation>
    <scope>NUCLEOTIDE SEQUENCE</scope>
    <source>
        <strain evidence="2">As-5</strain>
        <strain evidence="3">As-6</strain>
    </source>
</reference>
<feature type="compositionally biased region" description="Low complexity" evidence="1">
    <location>
        <begin position="53"/>
        <end position="64"/>
    </location>
</feature>
<evidence type="ECO:0000313" key="5">
    <source>
        <dbReference type="Proteomes" id="UP000784064"/>
    </source>
</evidence>
<feature type="compositionally biased region" description="Basic and acidic residues" evidence="1">
    <location>
        <begin position="75"/>
        <end position="85"/>
    </location>
</feature>
<dbReference type="EMBL" id="JAFFTB010000025">
    <property type="protein sequence ID" value="MBM9939316.1"/>
    <property type="molecule type" value="Genomic_DNA"/>
</dbReference>
<protein>
    <recommendedName>
        <fullName evidence="6">Alanine acetyltransferase</fullName>
    </recommendedName>
</protein>
<proteinExistence type="predicted"/>
<comment type="caution">
    <text evidence="2">The sequence shown here is derived from an EMBL/GenBank/DDBJ whole genome shotgun (WGS) entry which is preliminary data.</text>
</comment>
<keyword evidence="4" id="KW-1185">Reference proteome</keyword>